<name>A0A6J4PQH1_9ACTN</name>
<dbReference type="InterPro" id="IPR050904">
    <property type="entry name" value="Adhesion/Biosynth-related"/>
</dbReference>
<evidence type="ECO:0000256" key="2">
    <source>
        <dbReference type="SAM" id="MobiDB-lite"/>
    </source>
</evidence>
<keyword evidence="1 3" id="KW-0732">Signal</keyword>
<proteinExistence type="predicted"/>
<reference evidence="5" key="1">
    <citation type="submission" date="2020-02" db="EMBL/GenBank/DDBJ databases">
        <authorList>
            <person name="Meier V. D."/>
        </authorList>
    </citation>
    <scope>NUCLEOTIDE SEQUENCE</scope>
    <source>
        <strain evidence="5">AVDCRST_MAG06</strain>
    </source>
</reference>
<gene>
    <name evidence="5" type="ORF">AVDCRST_MAG06-3429</name>
</gene>
<keyword evidence="5" id="KW-0449">Lipoprotein</keyword>
<dbReference type="GO" id="GO:0007155">
    <property type="term" value="P:cell adhesion"/>
    <property type="evidence" value="ECO:0007669"/>
    <property type="project" value="TreeGrafter"/>
</dbReference>
<dbReference type="GO" id="GO:0031012">
    <property type="term" value="C:extracellular matrix"/>
    <property type="evidence" value="ECO:0007669"/>
    <property type="project" value="TreeGrafter"/>
</dbReference>
<feature type="region of interest" description="Disordered" evidence="2">
    <location>
        <begin position="25"/>
        <end position="73"/>
    </location>
</feature>
<dbReference type="InterPro" id="IPR036378">
    <property type="entry name" value="FAS1_dom_sf"/>
</dbReference>
<dbReference type="EMBL" id="CADCUP010000232">
    <property type="protein sequence ID" value="CAA9419446.1"/>
    <property type="molecule type" value="Genomic_DNA"/>
</dbReference>
<protein>
    <submittedName>
        <fullName evidence="5">Putative lipoprotein</fullName>
    </submittedName>
</protein>
<dbReference type="Pfam" id="PF02469">
    <property type="entry name" value="Fasciclin"/>
    <property type="match status" value="1"/>
</dbReference>
<feature type="compositionally biased region" description="Low complexity" evidence="2">
    <location>
        <begin position="39"/>
        <end position="66"/>
    </location>
</feature>
<evidence type="ECO:0000256" key="3">
    <source>
        <dbReference type="SAM" id="SignalP"/>
    </source>
</evidence>
<dbReference type="RefSeq" id="WP_295662095.1">
    <property type="nucleotide sequence ID" value="NZ_CADCUP010000232.1"/>
</dbReference>
<dbReference type="PANTHER" id="PTHR10900">
    <property type="entry name" value="PERIOSTIN-RELATED"/>
    <property type="match status" value="1"/>
</dbReference>
<dbReference type="InterPro" id="IPR000782">
    <property type="entry name" value="FAS1_domain"/>
</dbReference>
<dbReference type="FunFam" id="2.30.180.10:FF:000019">
    <property type="entry name" value="Cell surface lipoprotein"/>
    <property type="match status" value="1"/>
</dbReference>
<dbReference type="GO" id="GO:0005615">
    <property type="term" value="C:extracellular space"/>
    <property type="evidence" value="ECO:0007669"/>
    <property type="project" value="TreeGrafter"/>
</dbReference>
<dbReference type="GO" id="GO:0050839">
    <property type="term" value="F:cell adhesion molecule binding"/>
    <property type="evidence" value="ECO:0007669"/>
    <property type="project" value="TreeGrafter"/>
</dbReference>
<feature type="signal peptide" evidence="3">
    <location>
        <begin position="1"/>
        <end position="25"/>
    </location>
</feature>
<organism evidence="5">
    <name type="scientific">uncultured Nocardioides sp</name>
    <dbReference type="NCBI Taxonomy" id="198441"/>
    <lineage>
        <taxon>Bacteria</taxon>
        <taxon>Bacillati</taxon>
        <taxon>Actinomycetota</taxon>
        <taxon>Actinomycetes</taxon>
        <taxon>Propionibacteriales</taxon>
        <taxon>Nocardioidaceae</taxon>
        <taxon>Nocardioides</taxon>
        <taxon>environmental samples</taxon>
    </lineage>
</organism>
<dbReference type="PROSITE" id="PS50213">
    <property type="entry name" value="FAS1"/>
    <property type="match status" value="1"/>
</dbReference>
<dbReference type="Gene3D" id="2.30.180.10">
    <property type="entry name" value="FAS1 domain"/>
    <property type="match status" value="1"/>
</dbReference>
<dbReference type="AlphaFoldDB" id="A0A6J4PQH1"/>
<dbReference type="GO" id="GO:0030198">
    <property type="term" value="P:extracellular matrix organization"/>
    <property type="evidence" value="ECO:0007669"/>
    <property type="project" value="TreeGrafter"/>
</dbReference>
<accession>A0A6J4PQH1</accession>
<sequence>MKRSTTRTGGSLAALALTLSLGLSACGNESDSPADETASDTPESSAPAEPSTPAEEESAPAAEGAAGQVFGPGCAAVPTEGGGSFDGMATEPVANAASANPLLKTLVAAVTEAGLVDTLNSAQDITVFAPTDDAFAKLPKKDLKAVLADKALLTQILTHHVVGGALTPETLAGEHDTLNKDKVTVEGSGEEFMVDAGGGTMASVICGNVPTANATVYIVDSVLMPS</sequence>
<evidence type="ECO:0000313" key="5">
    <source>
        <dbReference type="EMBL" id="CAA9419446.1"/>
    </source>
</evidence>
<feature type="chain" id="PRO_5039341490" evidence="3">
    <location>
        <begin position="26"/>
        <end position="226"/>
    </location>
</feature>
<dbReference type="PANTHER" id="PTHR10900:SF77">
    <property type="entry name" value="FI19380P1"/>
    <property type="match status" value="1"/>
</dbReference>
<evidence type="ECO:0000256" key="1">
    <source>
        <dbReference type="ARBA" id="ARBA00022729"/>
    </source>
</evidence>
<feature type="domain" description="FAS1" evidence="4">
    <location>
        <begin position="90"/>
        <end position="223"/>
    </location>
</feature>
<dbReference type="SUPFAM" id="SSF82153">
    <property type="entry name" value="FAS1 domain"/>
    <property type="match status" value="1"/>
</dbReference>
<dbReference type="PROSITE" id="PS51257">
    <property type="entry name" value="PROKAR_LIPOPROTEIN"/>
    <property type="match status" value="1"/>
</dbReference>
<evidence type="ECO:0000259" key="4">
    <source>
        <dbReference type="PROSITE" id="PS50213"/>
    </source>
</evidence>
<dbReference type="SMART" id="SM00554">
    <property type="entry name" value="FAS1"/>
    <property type="match status" value="1"/>
</dbReference>